<comment type="caution">
    <text evidence="3">The sequence shown here is derived from an EMBL/GenBank/DDBJ whole genome shotgun (WGS) entry which is preliminary data.</text>
</comment>
<dbReference type="InterPro" id="IPR001387">
    <property type="entry name" value="Cro/C1-type_HTH"/>
</dbReference>
<dbReference type="AlphaFoldDB" id="I7KLM5"/>
<dbReference type="Pfam" id="PF01381">
    <property type="entry name" value="HTH_3"/>
    <property type="match status" value="1"/>
</dbReference>
<proteinExistence type="predicted"/>
<dbReference type="SMART" id="SM00530">
    <property type="entry name" value="HTH_XRE"/>
    <property type="match status" value="1"/>
</dbReference>
<keyword evidence="5" id="KW-1185">Reference proteome</keyword>
<dbReference type="RefSeq" id="WP_009560021.1">
    <property type="nucleotide sequence ID" value="NZ_AYZN01000024.1"/>
</dbReference>
<dbReference type="Gene3D" id="1.10.260.40">
    <property type="entry name" value="lambda repressor-like DNA-binding domains"/>
    <property type="match status" value="1"/>
</dbReference>
<evidence type="ECO:0000313" key="4">
    <source>
        <dbReference type="EMBL" id="CCI85837.1"/>
    </source>
</evidence>
<evidence type="ECO:0000313" key="3">
    <source>
        <dbReference type="EMBL" id="CCI85469.1"/>
    </source>
</evidence>
<gene>
    <name evidence="3" type="ORF">BN53_05120</name>
    <name evidence="4" type="ORF">BN53_07055</name>
</gene>
<dbReference type="PANTHER" id="PTHR46558:SF14">
    <property type="entry name" value="HTH-TYPE TRANSCRIPTIONAL REGULATOR ANSR"/>
    <property type="match status" value="1"/>
</dbReference>
<accession>I7KLM5</accession>
<dbReference type="STRING" id="1423790.BN53_05120"/>
<evidence type="ECO:0000313" key="5">
    <source>
        <dbReference type="Proteomes" id="UP000009311"/>
    </source>
</evidence>
<dbReference type="CDD" id="cd00093">
    <property type="entry name" value="HTH_XRE"/>
    <property type="match status" value="1"/>
</dbReference>
<dbReference type="PANTHER" id="PTHR46558">
    <property type="entry name" value="TRACRIPTIONAL REGULATORY PROTEIN-RELATED-RELATED"/>
    <property type="match status" value="1"/>
</dbReference>
<reference evidence="3 5" key="1">
    <citation type="submission" date="2012-06" db="EMBL/GenBank/DDBJ databases">
        <title>Draft Genome Sequence of Lactobacillus pasteurii CRBIP 24.76T.</title>
        <authorList>
            <person name="Cousin S."/>
            <person name="Bouchier C."/>
            <person name="Loux V."/>
            <person name="Ma L."/>
            <person name="Creno S."/>
            <person name="Bizet C."/>
            <person name="Clermont D."/>
        </authorList>
    </citation>
    <scope>NUCLEOTIDE SEQUENCE [LARGE SCALE GENOMIC DNA]</scope>
    <source>
        <strain evidence="5">CRBIP 24.76T</strain>
        <strain evidence="3">Type strain:CRBIP 24.76</strain>
    </source>
</reference>
<feature type="domain" description="HTH cro/C1-type" evidence="2">
    <location>
        <begin position="4"/>
        <end position="58"/>
    </location>
</feature>
<dbReference type="InterPro" id="IPR010982">
    <property type="entry name" value="Lambda_DNA-bd_dom_sf"/>
</dbReference>
<name>I7KLM5_9LACO</name>
<dbReference type="PATRIC" id="fig|1423790.3.peg.1103"/>
<protein>
    <recommendedName>
        <fullName evidence="2">HTH cro/C1-type domain-containing protein</fullName>
    </recommendedName>
</protein>
<sequence length="244" mass="28450">MNRIKEARKAKKISQKKLAELIGTTQQAISLYENDKREPNENSYSKLSKILDSSIDYLKGNTYSKKELLTVFNNSYLDKNSMLRPKIIYYLDFINAIKPEQLFTAEQLEELTDSVKDYWLKYFGFIFDANYKKAFGVEHPENFTIDFDTISRYKLTFEFMIKISKEIEKNSNASLINMRFNTEVKPDIKQCLNVADLITTYGTKKQVLEFNNKLVDTINSFSKSLEGLPDNPNIDAEKVEKYLD</sequence>
<evidence type="ECO:0000259" key="2">
    <source>
        <dbReference type="PROSITE" id="PS50943"/>
    </source>
</evidence>
<dbReference type="OrthoDB" id="2475196at2"/>
<dbReference type="PROSITE" id="PS50943">
    <property type="entry name" value="HTH_CROC1"/>
    <property type="match status" value="1"/>
</dbReference>
<dbReference type="Proteomes" id="UP000009311">
    <property type="component" value="Unassembled WGS sequence"/>
</dbReference>
<dbReference type="eggNOG" id="COG1476">
    <property type="taxonomic scope" value="Bacteria"/>
</dbReference>
<dbReference type="GO" id="GO:0003677">
    <property type="term" value="F:DNA binding"/>
    <property type="evidence" value="ECO:0007669"/>
    <property type="project" value="UniProtKB-KW"/>
</dbReference>
<dbReference type="SUPFAM" id="SSF47413">
    <property type="entry name" value="lambda repressor-like DNA-binding domains"/>
    <property type="match status" value="1"/>
</dbReference>
<dbReference type="EMBL" id="CAKD01000021">
    <property type="protein sequence ID" value="CCI85469.1"/>
    <property type="molecule type" value="Genomic_DNA"/>
</dbReference>
<keyword evidence="1" id="KW-0238">DNA-binding</keyword>
<evidence type="ECO:0000256" key="1">
    <source>
        <dbReference type="ARBA" id="ARBA00023125"/>
    </source>
</evidence>
<organism evidence="3 5">
    <name type="scientific">Lactobacillus pasteurii DSM 23907 = CRBIP 24.76</name>
    <dbReference type="NCBI Taxonomy" id="1423790"/>
    <lineage>
        <taxon>Bacteria</taxon>
        <taxon>Bacillati</taxon>
        <taxon>Bacillota</taxon>
        <taxon>Bacilli</taxon>
        <taxon>Lactobacillales</taxon>
        <taxon>Lactobacillaceae</taxon>
        <taxon>Lactobacillus</taxon>
    </lineage>
</organism>
<dbReference type="EMBL" id="CAKD01000024">
    <property type="protein sequence ID" value="CCI85837.1"/>
    <property type="molecule type" value="Genomic_DNA"/>
</dbReference>